<evidence type="ECO:0000256" key="5">
    <source>
        <dbReference type="ARBA" id="ARBA00023065"/>
    </source>
</evidence>
<keyword evidence="3 9" id="KW-0812">Transmembrane</keyword>
<dbReference type="PRINTS" id="PR00169">
    <property type="entry name" value="KCHANNEL"/>
</dbReference>
<evidence type="ECO:0000259" key="10">
    <source>
        <dbReference type="Pfam" id="PF07885"/>
    </source>
</evidence>
<dbReference type="Gene3D" id="1.20.120.350">
    <property type="entry name" value="Voltage-gated potassium channels. Chain C"/>
    <property type="match status" value="1"/>
</dbReference>
<feature type="transmembrane region" description="Helical" evidence="9">
    <location>
        <begin position="25"/>
        <end position="45"/>
    </location>
</feature>
<evidence type="ECO:0000313" key="14">
    <source>
        <dbReference type="Proteomes" id="UP000216316"/>
    </source>
</evidence>
<dbReference type="Proteomes" id="UP000215828">
    <property type="component" value="Unassembled WGS sequence"/>
</dbReference>
<evidence type="ECO:0000256" key="1">
    <source>
        <dbReference type="ARBA" id="ARBA00004141"/>
    </source>
</evidence>
<evidence type="ECO:0000256" key="3">
    <source>
        <dbReference type="ARBA" id="ARBA00022692"/>
    </source>
</evidence>
<reference evidence="11 14" key="2">
    <citation type="submission" date="2017-05" db="EMBL/GenBank/DDBJ databases">
        <authorList>
            <person name="Lin X.B."/>
            <person name="Stothard P."/>
            <person name="Tasseva G."/>
            <person name="Walter J."/>
        </authorList>
    </citation>
    <scope>NUCLEOTIDE SEQUENCE [LARGE SCALE GENOMIC DNA]</scope>
    <source>
        <strain evidence="11 14">609u</strain>
    </source>
</reference>
<dbReference type="GO" id="GO:0008076">
    <property type="term" value="C:voltage-gated potassium channel complex"/>
    <property type="evidence" value="ECO:0007669"/>
    <property type="project" value="InterPro"/>
</dbReference>
<dbReference type="EMBL" id="NGNX01000010">
    <property type="protein sequence ID" value="OYR92511.1"/>
    <property type="molecule type" value="Genomic_DNA"/>
</dbReference>
<dbReference type="GO" id="GO:0001508">
    <property type="term" value="P:action potential"/>
    <property type="evidence" value="ECO:0007669"/>
    <property type="project" value="TreeGrafter"/>
</dbReference>
<feature type="transmembrane region" description="Helical" evidence="9">
    <location>
        <begin position="57"/>
        <end position="76"/>
    </location>
</feature>
<proteinExistence type="predicted"/>
<dbReference type="GO" id="GO:0005249">
    <property type="term" value="F:voltage-gated potassium channel activity"/>
    <property type="evidence" value="ECO:0007669"/>
    <property type="project" value="InterPro"/>
</dbReference>
<evidence type="ECO:0000256" key="6">
    <source>
        <dbReference type="ARBA" id="ARBA00023136"/>
    </source>
</evidence>
<dbReference type="AlphaFoldDB" id="A0A256LGF4"/>
<reference evidence="13 14" key="3">
    <citation type="submission" date="2017-09" db="EMBL/GenBank/DDBJ databases">
        <title>Tripartite evolution among Lactobacillus johnsonii, Lactobacillus taiwanensis, Lactobacillus reuteri and their rodent host.</title>
        <authorList>
            <person name="Wang T."/>
            <person name="Knowles S."/>
            <person name="Cheng C."/>
        </authorList>
    </citation>
    <scope>NUCLEOTIDE SEQUENCE [LARGE SCALE GENOMIC DNA]</scope>
    <source>
        <strain evidence="12 13">609q</strain>
        <strain evidence="11 14">609u</strain>
    </source>
</reference>
<comment type="subcellular location">
    <subcellularLocation>
        <location evidence="1">Membrane</location>
        <topology evidence="1">Multi-pass membrane protein</topology>
    </subcellularLocation>
</comment>
<keyword evidence="2" id="KW-0813">Transport</keyword>
<dbReference type="SUPFAM" id="SSF81324">
    <property type="entry name" value="Voltage-gated potassium channels"/>
    <property type="match status" value="1"/>
</dbReference>
<evidence type="ECO:0000256" key="4">
    <source>
        <dbReference type="ARBA" id="ARBA00022989"/>
    </source>
</evidence>
<feature type="coiled-coil region" evidence="8">
    <location>
        <begin position="233"/>
        <end position="270"/>
    </location>
</feature>
<keyword evidence="8" id="KW-0175">Coiled coil</keyword>
<organism evidence="12 13">
    <name type="scientific">Lactobacillus taiwanensis</name>
    <dbReference type="NCBI Taxonomy" id="508451"/>
    <lineage>
        <taxon>Bacteria</taxon>
        <taxon>Bacillati</taxon>
        <taxon>Bacillota</taxon>
        <taxon>Bacilli</taxon>
        <taxon>Lactobacillales</taxon>
        <taxon>Lactobacillaceae</taxon>
        <taxon>Lactobacillus</taxon>
    </lineage>
</organism>
<dbReference type="PANTHER" id="PTHR11537">
    <property type="entry name" value="VOLTAGE-GATED POTASSIUM CHANNEL"/>
    <property type="match status" value="1"/>
</dbReference>
<feature type="transmembrane region" description="Helical" evidence="9">
    <location>
        <begin position="199"/>
        <end position="224"/>
    </location>
</feature>
<evidence type="ECO:0000256" key="7">
    <source>
        <dbReference type="ARBA" id="ARBA00023303"/>
    </source>
</evidence>
<feature type="transmembrane region" description="Helical" evidence="9">
    <location>
        <begin position="88"/>
        <end position="106"/>
    </location>
</feature>
<dbReference type="Proteomes" id="UP000216316">
    <property type="component" value="Unassembled WGS sequence"/>
</dbReference>
<dbReference type="InterPro" id="IPR027359">
    <property type="entry name" value="Volt_channel_dom_sf"/>
</dbReference>
<evidence type="ECO:0000256" key="2">
    <source>
        <dbReference type="ARBA" id="ARBA00022448"/>
    </source>
</evidence>
<dbReference type="InterPro" id="IPR013099">
    <property type="entry name" value="K_chnl_dom"/>
</dbReference>
<evidence type="ECO:0000313" key="13">
    <source>
        <dbReference type="Proteomes" id="UP000215828"/>
    </source>
</evidence>
<keyword evidence="4 9" id="KW-1133">Transmembrane helix</keyword>
<keyword evidence="14" id="KW-1185">Reference proteome</keyword>
<feature type="domain" description="Potassium channel" evidence="10">
    <location>
        <begin position="149"/>
        <end position="224"/>
    </location>
</feature>
<comment type="caution">
    <text evidence="12">The sequence shown here is derived from an EMBL/GenBank/DDBJ whole genome shotgun (WGS) entry which is preliminary data.</text>
</comment>
<sequence>MRILFYGVLIFVYNKIMIKKNFYKWFKATLAIISIILIVLDFAAIIDINGANSKWFWLNNIILIILAIDYFYRLYLAKDKQVFFKNNIFELLAIIPVGIAFNWMKFAQLGDIGLYFRLLRLIRLAGLVGMLKDILHTHGILYVIYFSIAFLMLGSVAISITEHVSLDQAFWWAITTASTVGYGDISRHTISPQSLLGKLVILAMILIGVGVMGIVTSSLTTYLMRRNEGNISIKDKDAELTLILDKLDRLEEQNKLLAEQNQNLQKQIQELKPTHTPSEWNKFRDWIEKKKDKN</sequence>
<evidence type="ECO:0000256" key="8">
    <source>
        <dbReference type="SAM" id="Coils"/>
    </source>
</evidence>
<dbReference type="EMBL" id="NGNV01000062">
    <property type="protein sequence ID" value="OYR87035.1"/>
    <property type="molecule type" value="Genomic_DNA"/>
</dbReference>
<keyword evidence="7" id="KW-0407">Ion channel</keyword>
<protein>
    <submittedName>
        <fullName evidence="12">K channel</fullName>
    </submittedName>
</protein>
<keyword evidence="6 9" id="KW-0472">Membrane</keyword>
<keyword evidence="5" id="KW-0406">Ion transport</keyword>
<feature type="transmembrane region" description="Helical" evidence="9">
    <location>
        <begin position="140"/>
        <end position="160"/>
    </location>
</feature>
<accession>A0A256LGF4</accession>
<gene>
    <name evidence="11" type="ORF">CBF53_10000</name>
    <name evidence="12" type="ORF">CBF70_03370</name>
</gene>
<dbReference type="InterPro" id="IPR028325">
    <property type="entry name" value="VG_K_chnl"/>
</dbReference>
<dbReference type="Pfam" id="PF07885">
    <property type="entry name" value="Ion_trans_2"/>
    <property type="match status" value="1"/>
</dbReference>
<name>A0A256LGF4_9LACO</name>
<evidence type="ECO:0000256" key="9">
    <source>
        <dbReference type="SAM" id="Phobius"/>
    </source>
</evidence>
<dbReference type="Gene3D" id="1.10.287.70">
    <property type="match status" value="1"/>
</dbReference>
<dbReference type="PANTHER" id="PTHR11537:SF254">
    <property type="entry name" value="POTASSIUM VOLTAGE-GATED CHANNEL PROTEIN SHAB"/>
    <property type="match status" value="1"/>
</dbReference>
<reference evidence="12 13" key="1">
    <citation type="submission" date="2017-04" db="EMBL/GenBank/DDBJ databases">
        <authorList>
            <person name="Afonso C.L."/>
            <person name="Miller P.J."/>
            <person name="Scott M.A."/>
            <person name="Spackman E."/>
            <person name="Goraichik I."/>
            <person name="Dimitrov K.M."/>
            <person name="Suarez D.L."/>
            <person name="Swayne D.E."/>
        </authorList>
    </citation>
    <scope>NUCLEOTIDE SEQUENCE [LARGE SCALE GENOMIC DNA]</scope>
    <source>
        <strain evidence="12 13">609q</strain>
    </source>
</reference>
<evidence type="ECO:0000313" key="11">
    <source>
        <dbReference type="EMBL" id="OYR87035.1"/>
    </source>
</evidence>
<evidence type="ECO:0000313" key="12">
    <source>
        <dbReference type="EMBL" id="OYR92511.1"/>
    </source>
</evidence>